<keyword evidence="12" id="KW-0732">Signal</keyword>
<dbReference type="InterPro" id="IPR037066">
    <property type="entry name" value="Plug_dom_sf"/>
</dbReference>
<dbReference type="GO" id="GO:0044718">
    <property type="term" value="P:siderophore transmembrane transport"/>
    <property type="evidence" value="ECO:0007669"/>
    <property type="project" value="TreeGrafter"/>
</dbReference>
<comment type="similarity">
    <text evidence="2 10 11">Belongs to the TonB-dependent receptor family.</text>
</comment>
<reference evidence="15 16" key="1">
    <citation type="submission" date="2023-04" db="EMBL/GenBank/DDBJ databases">
        <title>Ottowia paracancer sp. nov., isolated from human stomach.</title>
        <authorList>
            <person name="Song Y."/>
        </authorList>
    </citation>
    <scope>NUCLEOTIDE SEQUENCE [LARGE SCALE GENOMIC DNA]</scope>
    <source>
        <strain evidence="15 16">10c7w1</strain>
    </source>
</reference>
<dbReference type="GO" id="GO:0015344">
    <property type="term" value="F:siderophore uptake transmembrane transporter activity"/>
    <property type="evidence" value="ECO:0007669"/>
    <property type="project" value="TreeGrafter"/>
</dbReference>
<dbReference type="InterPro" id="IPR039426">
    <property type="entry name" value="TonB-dep_rcpt-like"/>
</dbReference>
<evidence type="ECO:0000256" key="10">
    <source>
        <dbReference type="PROSITE-ProRule" id="PRU01360"/>
    </source>
</evidence>
<evidence type="ECO:0000256" key="9">
    <source>
        <dbReference type="ARBA" id="ARBA00023237"/>
    </source>
</evidence>
<dbReference type="PROSITE" id="PS52016">
    <property type="entry name" value="TONB_DEPENDENT_REC_3"/>
    <property type="match status" value="1"/>
</dbReference>
<dbReference type="AlphaFoldDB" id="A0AAW6RJ74"/>
<feature type="chain" id="PRO_5043319463" evidence="12">
    <location>
        <begin position="23"/>
        <end position="692"/>
    </location>
</feature>
<keyword evidence="6 11" id="KW-0798">TonB box</keyword>
<evidence type="ECO:0000256" key="12">
    <source>
        <dbReference type="SAM" id="SignalP"/>
    </source>
</evidence>
<evidence type="ECO:0000256" key="4">
    <source>
        <dbReference type="ARBA" id="ARBA00022452"/>
    </source>
</evidence>
<accession>A0AAW6RJ74</accession>
<evidence type="ECO:0000259" key="13">
    <source>
        <dbReference type="Pfam" id="PF00593"/>
    </source>
</evidence>
<feature type="domain" description="TonB-dependent receptor plug" evidence="14">
    <location>
        <begin position="52"/>
        <end position="157"/>
    </location>
</feature>
<dbReference type="InterPro" id="IPR000531">
    <property type="entry name" value="Beta-barrel_TonB"/>
</dbReference>
<feature type="signal peptide" evidence="12">
    <location>
        <begin position="1"/>
        <end position="22"/>
    </location>
</feature>
<name>A0AAW6RJ74_9BURK</name>
<dbReference type="EMBL" id="JARVII010000027">
    <property type="protein sequence ID" value="MDG9700214.1"/>
    <property type="molecule type" value="Genomic_DNA"/>
</dbReference>
<dbReference type="InterPro" id="IPR010100">
    <property type="entry name" value="TonB-dep_Cu_rcpt"/>
</dbReference>
<dbReference type="Proteomes" id="UP001237156">
    <property type="component" value="Unassembled WGS sequence"/>
</dbReference>
<dbReference type="Gene3D" id="2.170.130.10">
    <property type="entry name" value="TonB-dependent receptor, plug domain"/>
    <property type="match status" value="1"/>
</dbReference>
<keyword evidence="4 10" id="KW-1134">Transmembrane beta strand</keyword>
<keyword evidence="3 10" id="KW-0813">Transport</keyword>
<evidence type="ECO:0000256" key="2">
    <source>
        <dbReference type="ARBA" id="ARBA00009810"/>
    </source>
</evidence>
<keyword evidence="16" id="KW-1185">Reference proteome</keyword>
<feature type="domain" description="TonB-dependent receptor-like beta-barrel" evidence="13">
    <location>
        <begin position="212"/>
        <end position="649"/>
    </location>
</feature>
<comment type="caution">
    <text evidence="15">The sequence shown here is derived from an EMBL/GenBank/DDBJ whole genome shotgun (WGS) entry which is preliminary data.</text>
</comment>
<evidence type="ECO:0000256" key="11">
    <source>
        <dbReference type="RuleBase" id="RU003357"/>
    </source>
</evidence>
<evidence type="ECO:0000259" key="14">
    <source>
        <dbReference type="Pfam" id="PF07715"/>
    </source>
</evidence>
<evidence type="ECO:0000256" key="8">
    <source>
        <dbReference type="ARBA" id="ARBA00023170"/>
    </source>
</evidence>
<dbReference type="Gene3D" id="2.40.170.20">
    <property type="entry name" value="TonB-dependent receptor, beta-barrel domain"/>
    <property type="match status" value="1"/>
</dbReference>
<evidence type="ECO:0000256" key="6">
    <source>
        <dbReference type="ARBA" id="ARBA00023077"/>
    </source>
</evidence>
<keyword evidence="9 10" id="KW-0998">Cell outer membrane</keyword>
<dbReference type="SUPFAM" id="SSF56935">
    <property type="entry name" value="Porins"/>
    <property type="match status" value="1"/>
</dbReference>
<evidence type="ECO:0000256" key="1">
    <source>
        <dbReference type="ARBA" id="ARBA00004571"/>
    </source>
</evidence>
<dbReference type="PANTHER" id="PTHR30069:SF49">
    <property type="entry name" value="OUTER MEMBRANE PROTEIN C"/>
    <property type="match status" value="1"/>
</dbReference>
<evidence type="ECO:0000256" key="7">
    <source>
        <dbReference type="ARBA" id="ARBA00023136"/>
    </source>
</evidence>
<evidence type="ECO:0000256" key="3">
    <source>
        <dbReference type="ARBA" id="ARBA00022448"/>
    </source>
</evidence>
<keyword evidence="7 10" id="KW-0472">Membrane</keyword>
<dbReference type="Pfam" id="PF00593">
    <property type="entry name" value="TonB_dep_Rec_b-barrel"/>
    <property type="match status" value="1"/>
</dbReference>
<sequence length="692" mass="77091">MKKAIFCALLPLLVQGFQAAWAEEGSAVRKRAADEEEAAPQLATVVVQGRRETPALQTQVETRSARQPLQSADAARFLTRMPGFAALRKGGGNSEAVLRGMSGSRLGILADGVELYGSCWQRMDSPLSYIYPDAYEQVTLIKGPQSVSHGAGMSAGVVEFKRRRPVFEQPGIRFDGAALAGSFGRNDQMAEVLAGHAQWYGRVGATRSESQSYKDGAGLRVHSAWRRWSGDAALGWTPDARTLLELAGGASDGQADYADRHSDATRLHRAWWKLKLEKQAVSPWVKRIDAFIHHSHADHVMDNYSMRTIHPSWEGILMVMNPQNKLDQGRLSVDLEPAKNVIWTLGLDRQRVRTFNRMAMFYPSLMGVPGLPPDVVERNTTDYRRIELQKYHDVTKTGAFTELLWPLNAANTQRLAGGARLDRVEMEMPSVKAASRRTLRSGFVRYERDVPQWGSFYAGLGHSQRFPDYWEYMWINERVGGASYASLRPERLTQLDAGFAMQRGRWSAQVSGFYGRSRDYLLFHWRPAIFVENIDARQFGLEAQAHAQITPAWSAGASLAWVRGFNLTRHTSLPQRPPLTATLEARYAQGGLSAGVKLLAAMRQKHIDYGTGGVDGFDQGPTPGHATVSLDASWQIRRGLTFSAGIDNLFNRQYSEHLSAGAAPGTPRSLVEPLSRLNEPGRAFWLRVSYRY</sequence>
<dbReference type="Pfam" id="PF07715">
    <property type="entry name" value="Plug"/>
    <property type="match status" value="1"/>
</dbReference>
<dbReference type="CDD" id="cd01347">
    <property type="entry name" value="ligand_gated_channel"/>
    <property type="match status" value="1"/>
</dbReference>
<organism evidence="15 16">
    <name type="scientific">Ottowia cancrivicina</name>
    <dbReference type="NCBI Taxonomy" id="3040346"/>
    <lineage>
        <taxon>Bacteria</taxon>
        <taxon>Pseudomonadati</taxon>
        <taxon>Pseudomonadota</taxon>
        <taxon>Betaproteobacteria</taxon>
        <taxon>Burkholderiales</taxon>
        <taxon>Comamonadaceae</taxon>
        <taxon>Ottowia</taxon>
    </lineage>
</organism>
<evidence type="ECO:0000313" key="15">
    <source>
        <dbReference type="EMBL" id="MDG9700214.1"/>
    </source>
</evidence>
<keyword evidence="8 15" id="KW-0675">Receptor</keyword>
<evidence type="ECO:0000313" key="16">
    <source>
        <dbReference type="Proteomes" id="UP001237156"/>
    </source>
</evidence>
<dbReference type="GO" id="GO:0009279">
    <property type="term" value="C:cell outer membrane"/>
    <property type="evidence" value="ECO:0007669"/>
    <property type="project" value="UniProtKB-SubCell"/>
</dbReference>
<comment type="subcellular location">
    <subcellularLocation>
        <location evidence="1 10">Cell outer membrane</location>
        <topology evidence="1 10">Multi-pass membrane protein</topology>
    </subcellularLocation>
</comment>
<keyword evidence="5 10" id="KW-0812">Transmembrane</keyword>
<dbReference type="InterPro" id="IPR012910">
    <property type="entry name" value="Plug_dom"/>
</dbReference>
<dbReference type="RefSeq" id="WP_279524980.1">
    <property type="nucleotide sequence ID" value="NZ_JARVII010000027.1"/>
</dbReference>
<protein>
    <submittedName>
        <fullName evidence="15">TonB-dependent copper receptor</fullName>
    </submittedName>
</protein>
<dbReference type="NCBIfam" id="TIGR01778">
    <property type="entry name" value="TonB-copper"/>
    <property type="match status" value="1"/>
</dbReference>
<proteinExistence type="inferred from homology"/>
<dbReference type="InterPro" id="IPR036942">
    <property type="entry name" value="Beta-barrel_TonB_sf"/>
</dbReference>
<dbReference type="PANTHER" id="PTHR30069">
    <property type="entry name" value="TONB-DEPENDENT OUTER MEMBRANE RECEPTOR"/>
    <property type="match status" value="1"/>
</dbReference>
<evidence type="ECO:0000256" key="5">
    <source>
        <dbReference type="ARBA" id="ARBA00022692"/>
    </source>
</evidence>
<gene>
    <name evidence="15" type="ORF">QB898_10930</name>
</gene>